<comment type="caution">
    <text evidence="3">The sequence shown here is derived from an EMBL/GenBank/DDBJ whole genome shotgun (WGS) entry which is preliminary data.</text>
</comment>
<evidence type="ECO:0000313" key="3">
    <source>
        <dbReference type="EMBL" id="SFQ85888.1"/>
    </source>
</evidence>
<accession>A0A1I6BY59</accession>
<dbReference type="SUPFAM" id="SSF53041">
    <property type="entry name" value="Resolvase-like"/>
    <property type="match status" value="1"/>
</dbReference>
<sequence>MEEAGISPRDIFIDKQSGKNFNREQYQLMKRMMRKGDILYIHSLDRFGRNKEEILQEWNAITKEIEADIVVLDMPLLDTTQYKDSLGTFIADLVLQILSWMAEEERDRIRKRQREGIDAAIKDGVSFGRPKAQVSQEFIEAYNRWRNKEITAVQAMKEANVKKTTFYKLVKEYEGTFNKDHI</sequence>
<dbReference type="EMBL" id="FOXX01000016">
    <property type="protein sequence ID" value="SFQ85888.1"/>
    <property type="molecule type" value="Genomic_DNA"/>
</dbReference>
<proteinExistence type="inferred from homology"/>
<dbReference type="InterPro" id="IPR036162">
    <property type="entry name" value="Resolvase-like_N_sf"/>
</dbReference>
<gene>
    <name evidence="3" type="ORF">SAMN02745910_04501</name>
</gene>
<dbReference type="PANTHER" id="PTHR30461">
    <property type="entry name" value="DNA-INVERTASE FROM LAMBDOID PROPHAGE"/>
    <property type="match status" value="1"/>
</dbReference>
<dbReference type="RefSeq" id="WP_074842896.1">
    <property type="nucleotide sequence ID" value="NZ_FOXX01000016.1"/>
</dbReference>
<reference evidence="3 4" key="1">
    <citation type="submission" date="2016-10" db="EMBL/GenBank/DDBJ databases">
        <authorList>
            <person name="Varghese N."/>
            <person name="Submissions S."/>
        </authorList>
    </citation>
    <scope>NUCLEOTIDE SEQUENCE [LARGE SCALE GENOMIC DNA]</scope>
    <source>
        <strain evidence="3 4">DSM 13796</strain>
    </source>
</reference>
<organism evidence="3 4">
    <name type="scientific">Priestia endophytica DSM 13796</name>
    <dbReference type="NCBI Taxonomy" id="1121089"/>
    <lineage>
        <taxon>Bacteria</taxon>
        <taxon>Bacillati</taxon>
        <taxon>Bacillota</taxon>
        <taxon>Bacilli</taxon>
        <taxon>Bacillales</taxon>
        <taxon>Bacillaceae</taxon>
        <taxon>Priestia</taxon>
    </lineage>
</organism>
<dbReference type="Pfam" id="PF00239">
    <property type="entry name" value="Resolvase"/>
    <property type="match status" value="1"/>
</dbReference>
<evidence type="ECO:0000259" key="2">
    <source>
        <dbReference type="PROSITE" id="PS51736"/>
    </source>
</evidence>
<dbReference type="PANTHER" id="PTHR30461:SF26">
    <property type="entry name" value="RESOLVASE HOMOLOG YNEB"/>
    <property type="match status" value="1"/>
</dbReference>
<feature type="domain" description="Resolvase/invertase-type recombinase catalytic" evidence="2">
    <location>
        <begin position="1"/>
        <end position="124"/>
    </location>
</feature>
<evidence type="ECO:0000313" key="4">
    <source>
        <dbReference type="Proteomes" id="UP000182762"/>
    </source>
</evidence>
<dbReference type="Proteomes" id="UP000182762">
    <property type="component" value="Unassembled WGS sequence"/>
</dbReference>
<dbReference type="Gene3D" id="3.40.50.1390">
    <property type="entry name" value="Resolvase, N-terminal catalytic domain"/>
    <property type="match status" value="1"/>
</dbReference>
<dbReference type="CDD" id="cd03768">
    <property type="entry name" value="SR_ResInv"/>
    <property type="match status" value="1"/>
</dbReference>
<dbReference type="InterPro" id="IPR006119">
    <property type="entry name" value="Resolv_N"/>
</dbReference>
<evidence type="ECO:0000256" key="1">
    <source>
        <dbReference type="ARBA" id="ARBA00009913"/>
    </source>
</evidence>
<name>A0A1I6BY59_9BACI</name>
<protein>
    <submittedName>
        <fullName evidence="3">Site-specific DNA recombinase</fullName>
    </submittedName>
</protein>
<dbReference type="SMART" id="SM00857">
    <property type="entry name" value="Resolvase"/>
    <property type="match status" value="1"/>
</dbReference>
<keyword evidence="4" id="KW-1185">Reference proteome</keyword>
<dbReference type="InterPro" id="IPR050639">
    <property type="entry name" value="SSR_resolvase"/>
</dbReference>
<comment type="similarity">
    <text evidence="1">Belongs to the site-specific recombinase resolvase family.</text>
</comment>
<dbReference type="GeneID" id="93713034"/>
<dbReference type="PROSITE" id="PS51736">
    <property type="entry name" value="RECOMBINASES_3"/>
    <property type="match status" value="1"/>
</dbReference>